<organism evidence="1 2">
    <name type="scientific">Actinomyces gaoshouyii</name>
    <dbReference type="NCBI Taxonomy" id="1960083"/>
    <lineage>
        <taxon>Bacteria</taxon>
        <taxon>Bacillati</taxon>
        <taxon>Actinomycetota</taxon>
        <taxon>Actinomycetes</taxon>
        <taxon>Actinomycetales</taxon>
        <taxon>Actinomycetaceae</taxon>
        <taxon>Actinomyces</taxon>
    </lineage>
</organism>
<evidence type="ECO:0000313" key="1">
    <source>
        <dbReference type="EMBL" id="GGO98999.1"/>
    </source>
</evidence>
<reference evidence="1" key="2">
    <citation type="submission" date="2020-09" db="EMBL/GenBank/DDBJ databases">
        <authorList>
            <person name="Sun Q."/>
            <person name="Zhou Y."/>
        </authorList>
    </citation>
    <scope>NUCLEOTIDE SEQUENCE</scope>
    <source>
        <strain evidence="1">CGMCC 4.7372</strain>
    </source>
</reference>
<reference evidence="1" key="1">
    <citation type="journal article" date="2014" name="Int. J. Syst. Evol. Microbiol.">
        <title>Complete genome sequence of Corynebacterium casei LMG S-19264T (=DSM 44701T), isolated from a smear-ripened cheese.</title>
        <authorList>
            <consortium name="US DOE Joint Genome Institute (JGI-PGF)"/>
            <person name="Walter F."/>
            <person name="Albersmeier A."/>
            <person name="Kalinowski J."/>
            <person name="Ruckert C."/>
        </authorList>
    </citation>
    <scope>NUCLEOTIDE SEQUENCE</scope>
    <source>
        <strain evidence="1">CGMCC 4.7372</strain>
    </source>
</reference>
<keyword evidence="2" id="KW-1185">Reference proteome</keyword>
<accession>A0A8H9HBU3</accession>
<dbReference type="AlphaFoldDB" id="A0A8H9HBU3"/>
<name>A0A8H9HBU3_9ACTO</name>
<evidence type="ECO:0000313" key="2">
    <source>
        <dbReference type="Proteomes" id="UP000614239"/>
    </source>
</evidence>
<comment type="caution">
    <text evidence="1">The sequence shown here is derived from an EMBL/GenBank/DDBJ whole genome shotgun (WGS) entry which is preliminary data.</text>
</comment>
<sequence length="96" mass="10320">MRVEQTLDVLSVLARDAGLPFTQTALHLAQGISQGYPYLIQVLGFAAWDVAHEGAPRQSASPARRVAPCVVVAGSRVRQSGRMRAAWMFGPVVLCS</sequence>
<dbReference type="Proteomes" id="UP000614239">
    <property type="component" value="Unassembled WGS sequence"/>
</dbReference>
<gene>
    <name evidence="1" type="ORF">GCM10011612_15210</name>
</gene>
<dbReference type="EMBL" id="BMNJ01000005">
    <property type="protein sequence ID" value="GGO98999.1"/>
    <property type="molecule type" value="Genomic_DNA"/>
</dbReference>
<protein>
    <submittedName>
        <fullName evidence="1">Uncharacterized protein</fullName>
    </submittedName>
</protein>
<proteinExistence type="predicted"/>